<accession>A0A4R6LXS2</accession>
<comment type="subcellular location">
    <subcellularLocation>
        <location evidence="1">Cell membrane</location>
        <topology evidence="1">Multi-pass membrane protein</topology>
    </subcellularLocation>
</comment>
<feature type="transmembrane region" description="Helical" evidence="6">
    <location>
        <begin position="96"/>
        <end position="118"/>
    </location>
</feature>
<feature type="transmembrane region" description="Helical" evidence="6">
    <location>
        <begin position="256"/>
        <end position="282"/>
    </location>
</feature>
<protein>
    <submittedName>
        <fullName evidence="7">Ribonuclease BN</fullName>
    </submittedName>
</protein>
<dbReference type="PANTHER" id="PTHR30213:SF1">
    <property type="entry name" value="INNER MEMBRANE PROTEIN YHJD"/>
    <property type="match status" value="1"/>
</dbReference>
<evidence type="ECO:0000256" key="3">
    <source>
        <dbReference type="ARBA" id="ARBA00022692"/>
    </source>
</evidence>
<keyword evidence="8" id="KW-1185">Reference proteome</keyword>
<dbReference type="OrthoDB" id="4127374at2"/>
<feature type="transmembrane region" description="Helical" evidence="6">
    <location>
        <begin position="188"/>
        <end position="210"/>
    </location>
</feature>
<evidence type="ECO:0000256" key="5">
    <source>
        <dbReference type="ARBA" id="ARBA00023136"/>
    </source>
</evidence>
<dbReference type="Proteomes" id="UP000215896">
    <property type="component" value="Unassembled WGS sequence"/>
</dbReference>
<evidence type="ECO:0000256" key="2">
    <source>
        <dbReference type="ARBA" id="ARBA00022475"/>
    </source>
</evidence>
<comment type="caution">
    <text evidence="7">The sequence shown here is derived from an EMBL/GenBank/DDBJ whole genome shotgun (WGS) entry which is preliminary data.</text>
</comment>
<accession>A0A255G822</accession>
<name>A0A255G822_9ACTN</name>
<dbReference type="Pfam" id="PF03631">
    <property type="entry name" value="Virul_fac_BrkB"/>
    <property type="match status" value="1"/>
</dbReference>
<gene>
    <name evidence="7" type="ORF">CGZ94_16155</name>
</gene>
<dbReference type="PANTHER" id="PTHR30213">
    <property type="entry name" value="INNER MEMBRANE PROTEIN YHJD"/>
    <property type="match status" value="1"/>
</dbReference>
<dbReference type="AlphaFoldDB" id="A0A255G822"/>
<evidence type="ECO:0000313" key="7">
    <source>
        <dbReference type="EMBL" id="OYO10546.1"/>
    </source>
</evidence>
<evidence type="ECO:0000256" key="1">
    <source>
        <dbReference type="ARBA" id="ARBA00004651"/>
    </source>
</evidence>
<evidence type="ECO:0000313" key="8">
    <source>
        <dbReference type="Proteomes" id="UP000215896"/>
    </source>
</evidence>
<feature type="transmembrane region" description="Helical" evidence="6">
    <location>
        <begin position="418"/>
        <end position="437"/>
    </location>
</feature>
<keyword evidence="5 6" id="KW-0472">Membrane</keyword>
<feature type="transmembrane region" description="Helical" evidence="6">
    <location>
        <begin position="32"/>
        <end position="55"/>
    </location>
</feature>
<dbReference type="RefSeq" id="WP_094358340.1">
    <property type="nucleotide sequence ID" value="NZ_NMVK01000016.1"/>
</dbReference>
<evidence type="ECO:0000256" key="6">
    <source>
        <dbReference type="SAM" id="Phobius"/>
    </source>
</evidence>
<feature type="transmembrane region" description="Helical" evidence="6">
    <location>
        <begin position="149"/>
        <end position="168"/>
    </location>
</feature>
<dbReference type="GO" id="GO:0005886">
    <property type="term" value="C:plasma membrane"/>
    <property type="evidence" value="ECO:0007669"/>
    <property type="project" value="UniProtKB-SubCell"/>
</dbReference>
<organism evidence="7 8">
    <name type="scientific">Enemella evansiae</name>
    <dbReference type="NCBI Taxonomy" id="2016499"/>
    <lineage>
        <taxon>Bacteria</taxon>
        <taxon>Bacillati</taxon>
        <taxon>Actinomycetota</taxon>
        <taxon>Actinomycetes</taxon>
        <taxon>Propionibacteriales</taxon>
        <taxon>Propionibacteriaceae</taxon>
        <taxon>Enemella</taxon>
    </lineage>
</organism>
<dbReference type="EMBL" id="NMVO01000016">
    <property type="protein sequence ID" value="OYO10546.1"/>
    <property type="molecule type" value="Genomic_DNA"/>
</dbReference>
<keyword evidence="2" id="KW-1003">Cell membrane</keyword>
<dbReference type="InterPro" id="IPR017039">
    <property type="entry name" value="Virul_fac_BrkB"/>
</dbReference>
<sequence length="441" mass="47700">MKKLMKHPTVAHLLRANTRFGNRLGNQFGGAITYFSVLAMVPILMFAFAIAGMTLTTLRPDLLTSLQDSISAQLQGAPGDTKDKLLAVIDNALQNWPAIGIIGILSAAYAGGGWIGNLKSAVRAQWRPDFEMAENKGNFIVETLKNMGILIMLLVAVLLTFGIASAATSLTGTLISLVGLQDVPGITLITRLLSIVVSILAGWLLFLFLYRVLPEHRPVIKAVLIGSLIGAVALVLLQYLAGILTSSFLKNPAAALFGPVIVLMLFFNLFARLILFVAAWIATWNQPAIARKWTPADEPLLDQADVETVPGHWEAAEEDRQDQQIEAADAKLHRTETINRVKDTLPGLEADPDAEREATAEAVQVRLDVTGQRQLDHAGADPARYAHVDAQHLFTEEQAPVLASDADRRAQASMRKGYTAGLLTGSGIGALITALLGRRRR</sequence>
<keyword evidence="3 6" id="KW-0812">Transmembrane</keyword>
<evidence type="ECO:0000256" key="4">
    <source>
        <dbReference type="ARBA" id="ARBA00022989"/>
    </source>
</evidence>
<feature type="transmembrane region" description="Helical" evidence="6">
    <location>
        <begin position="222"/>
        <end position="244"/>
    </location>
</feature>
<reference evidence="7 8" key="1">
    <citation type="submission" date="2017-07" db="EMBL/GenBank/DDBJ databases">
        <title>Draft whole genome sequences of clinical Proprionibacteriaceae strains.</title>
        <authorList>
            <person name="Bernier A.-M."/>
            <person name="Bernard K."/>
            <person name="Domingo M.-C."/>
        </authorList>
    </citation>
    <scope>NUCLEOTIDE SEQUENCE [LARGE SCALE GENOMIC DNA]</scope>
    <source>
        <strain evidence="7 8">NML 030167</strain>
    </source>
</reference>
<keyword evidence="4 6" id="KW-1133">Transmembrane helix</keyword>
<proteinExistence type="predicted"/>